<dbReference type="GO" id="GO:0003677">
    <property type="term" value="F:DNA binding"/>
    <property type="evidence" value="ECO:0007669"/>
    <property type="project" value="UniProtKB-KW"/>
</dbReference>
<dbReference type="EMBL" id="QENU01000017">
    <property type="protein sequence ID" value="PVX31985.1"/>
    <property type="molecule type" value="Genomic_DNA"/>
</dbReference>
<dbReference type="GO" id="GO:0005829">
    <property type="term" value="C:cytosol"/>
    <property type="evidence" value="ECO:0007669"/>
    <property type="project" value="TreeGrafter"/>
</dbReference>
<evidence type="ECO:0000313" key="3">
    <source>
        <dbReference type="EMBL" id="PVX31985.1"/>
    </source>
</evidence>
<protein>
    <submittedName>
        <fullName evidence="3">BadM/Rrf2 family transcriptional regulator</fullName>
    </submittedName>
</protein>
<reference evidence="3 4" key="1">
    <citation type="submission" date="2018-05" db="EMBL/GenBank/DDBJ databases">
        <title>Genomic Encyclopedia of Type Strains, Phase IV (KMG-IV): sequencing the most valuable type-strain genomes for metagenomic binning, comparative biology and taxonomic classification.</title>
        <authorList>
            <person name="Goeker M."/>
        </authorList>
    </citation>
    <scope>NUCLEOTIDE SEQUENCE [LARGE SCALE GENOMIC DNA]</scope>
    <source>
        <strain evidence="3 4">DSM 22999</strain>
    </source>
</reference>
<dbReference type="PROSITE" id="PS51197">
    <property type="entry name" value="HTH_RRF2_2"/>
    <property type="match status" value="1"/>
</dbReference>
<dbReference type="AlphaFoldDB" id="A0A2U0SKW0"/>
<dbReference type="Pfam" id="PF02082">
    <property type="entry name" value="Rrf2"/>
    <property type="match status" value="1"/>
</dbReference>
<name>A0A2U0SKW0_9PAST</name>
<sequence>MKLTSKGRYAVTAILDIALFGTDRPVTLSDISERQNISLSYLEQLFARLRRHGLVKSVRGPGGGYRLGHPANEISIGIVIAAVNEKIAVTKCLGQGNCQGGQECLTHHLWEELSDRIESFLNTITLAELVSKHYARQETSRQEASQQEASQQEGSQKVHKDFENLLVING</sequence>
<evidence type="ECO:0000313" key="4">
    <source>
        <dbReference type="Proteomes" id="UP000245909"/>
    </source>
</evidence>
<dbReference type="NCBIfam" id="TIGR00738">
    <property type="entry name" value="rrf2_super"/>
    <property type="match status" value="1"/>
</dbReference>
<dbReference type="OrthoDB" id="9808360at2"/>
<dbReference type="RefSeq" id="WP_116632430.1">
    <property type="nucleotide sequence ID" value="NZ_QENU01000017.1"/>
</dbReference>
<comment type="caution">
    <text evidence="3">The sequence shown here is derived from an EMBL/GenBank/DDBJ whole genome shotgun (WGS) entry which is preliminary data.</text>
</comment>
<dbReference type="InterPro" id="IPR036388">
    <property type="entry name" value="WH-like_DNA-bd_sf"/>
</dbReference>
<dbReference type="GO" id="GO:0003700">
    <property type="term" value="F:DNA-binding transcription factor activity"/>
    <property type="evidence" value="ECO:0007669"/>
    <property type="project" value="TreeGrafter"/>
</dbReference>
<dbReference type="InterPro" id="IPR000944">
    <property type="entry name" value="Tscrpt_reg_Rrf2"/>
</dbReference>
<gene>
    <name evidence="3" type="ORF">C8D76_11734</name>
</gene>
<dbReference type="PANTHER" id="PTHR33221:SF5">
    <property type="entry name" value="HTH-TYPE TRANSCRIPTIONAL REGULATOR ISCR"/>
    <property type="match status" value="1"/>
</dbReference>
<dbReference type="Gene3D" id="1.10.10.10">
    <property type="entry name" value="Winged helix-like DNA-binding domain superfamily/Winged helix DNA-binding domain"/>
    <property type="match status" value="1"/>
</dbReference>
<dbReference type="PROSITE" id="PS01332">
    <property type="entry name" value="HTH_RRF2_1"/>
    <property type="match status" value="1"/>
</dbReference>
<dbReference type="PANTHER" id="PTHR33221">
    <property type="entry name" value="WINGED HELIX-TURN-HELIX TRANSCRIPTIONAL REGULATOR, RRF2 FAMILY"/>
    <property type="match status" value="1"/>
</dbReference>
<organism evidence="3 4">
    <name type="scientific">Alitibacter langaaensis DSM 22999</name>
    <dbReference type="NCBI Taxonomy" id="1122935"/>
    <lineage>
        <taxon>Bacteria</taxon>
        <taxon>Pseudomonadati</taxon>
        <taxon>Pseudomonadota</taxon>
        <taxon>Gammaproteobacteria</taxon>
        <taxon>Pasteurellales</taxon>
        <taxon>Pasteurellaceae</taxon>
        <taxon>Alitibacter</taxon>
    </lineage>
</organism>
<evidence type="ECO:0000256" key="1">
    <source>
        <dbReference type="ARBA" id="ARBA00023125"/>
    </source>
</evidence>
<dbReference type="InterPro" id="IPR036390">
    <property type="entry name" value="WH_DNA-bd_sf"/>
</dbReference>
<evidence type="ECO:0000256" key="2">
    <source>
        <dbReference type="SAM" id="MobiDB-lite"/>
    </source>
</evidence>
<keyword evidence="1" id="KW-0238">DNA-binding</keyword>
<keyword evidence="4" id="KW-1185">Reference proteome</keyword>
<dbReference type="FunFam" id="1.10.10.10:FF:000026">
    <property type="entry name" value="HTH-type transcriptional regulator IscR"/>
    <property type="match status" value="1"/>
</dbReference>
<proteinExistence type="predicted"/>
<accession>A0A2U0SKW0</accession>
<dbReference type="SUPFAM" id="SSF46785">
    <property type="entry name" value="Winged helix' DNA-binding domain"/>
    <property type="match status" value="1"/>
</dbReference>
<dbReference type="InterPro" id="IPR030489">
    <property type="entry name" value="TR_Rrf2-type_CS"/>
</dbReference>
<dbReference type="Proteomes" id="UP000245909">
    <property type="component" value="Unassembled WGS sequence"/>
</dbReference>
<feature type="region of interest" description="Disordered" evidence="2">
    <location>
        <begin position="138"/>
        <end position="160"/>
    </location>
</feature>
<feature type="compositionally biased region" description="Low complexity" evidence="2">
    <location>
        <begin position="142"/>
        <end position="155"/>
    </location>
</feature>